<dbReference type="EMBL" id="JAVFKD010000016">
    <property type="protein sequence ID" value="KAK5987790.1"/>
    <property type="molecule type" value="Genomic_DNA"/>
</dbReference>
<keyword evidence="5" id="KW-1185">Reference proteome</keyword>
<dbReference type="Gene3D" id="3.40.50.1950">
    <property type="entry name" value="Flavin prenyltransferase-like"/>
    <property type="match status" value="1"/>
</dbReference>
<proteinExistence type="inferred from homology"/>
<feature type="region of interest" description="Disordered" evidence="2">
    <location>
        <begin position="1"/>
        <end position="24"/>
    </location>
</feature>
<evidence type="ECO:0000313" key="5">
    <source>
        <dbReference type="Proteomes" id="UP001338125"/>
    </source>
</evidence>
<accession>A0ABR0S6L1</accession>
<comment type="caution">
    <text evidence="4">The sequence shown here is derived from an EMBL/GenBank/DDBJ whole genome shotgun (WGS) entry which is preliminary data.</text>
</comment>
<feature type="domain" description="Flavoprotein" evidence="3">
    <location>
        <begin position="101"/>
        <end position="178"/>
    </location>
</feature>
<dbReference type="SUPFAM" id="SSF52507">
    <property type="entry name" value="Homo-oligomeric flavin-containing Cys decarboxylases, HFCD"/>
    <property type="match status" value="1"/>
</dbReference>
<evidence type="ECO:0000256" key="1">
    <source>
        <dbReference type="ARBA" id="ARBA00038350"/>
    </source>
</evidence>
<reference evidence="4 5" key="1">
    <citation type="submission" date="2024-01" db="EMBL/GenBank/DDBJ databases">
        <title>Complete genome of Cladobotryum mycophilum ATHUM6906.</title>
        <authorList>
            <person name="Christinaki A.C."/>
            <person name="Myridakis A.I."/>
            <person name="Kouvelis V.N."/>
        </authorList>
    </citation>
    <scope>NUCLEOTIDE SEQUENCE [LARGE SCALE GENOMIC DNA]</scope>
    <source>
        <strain evidence="4 5">ATHUM6906</strain>
    </source>
</reference>
<gene>
    <name evidence="4" type="ORF">PT974_11924</name>
</gene>
<evidence type="ECO:0000313" key="4">
    <source>
        <dbReference type="EMBL" id="KAK5987790.1"/>
    </source>
</evidence>
<dbReference type="InterPro" id="IPR003382">
    <property type="entry name" value="Flavoprotein"/>
</dbReference>
<dbReference type="SUPFAM" id="SSF140860">
    <property type="entry name" value="Pseudo ankyrin repeat-like"/>
    <property type="match status" value="1"/>
</dbReference>
<evidence type="ECO:0000256" key="2">
    <source>
        <dbReference type="SAM" id="MobiDB-lite"/>
    </source>
</evidence>
<comment type="similarity">
    <text evidence="1">Belongs to the HFCD (homooligomeric flavin containing Cys decarboxylase) superfamily.</text>
</comment>
<dbReference type="InterPro" id="IPR036551">
    <property type="entry name" value="Flavin_trans-like"/>
</dbReference>
<protein>
    <recommendedName>
        <fullName evidence="3">Flavoprotein domain-containing protein</fullName>
    </recommendedName>
</protein>
<dbReference type="PANTHER" id="PTHR14359">
    <property type="entry name" value="HOMO-OLIGOMERIC FLAVIN CONTAINING CYS DECARBOXYLASE FAMILY"/>
    <property type="match status" value="1"/>
</dbReference>
<name>A0ABR0S6L1_9HYPO</name>
<dbReference type="PANTHER" id="PTHR14359:SF21">
    <property type="entry name" value="FLAVOPROTEIN DOMAIN-CONTAINING PROTEIN"/>
    <property type="match status" value="1"/>
</dbReference>
<feature type="compositionally biased region" description="Polar residues" evidence="2">
    <location>
        <begin position="13"/>
        <end position="24"/>
    </location>
</feature>
<dbReference type="Proteomes" id="UP001338125">
    <property type="component" value="Unassembled WGS sequence"/>
</dbReference>
<organism evidence="4 5">
    <name type="scientific">Cladobotryum mycophilum</name>
    <dbReference type="NCBI Taxonomy" id="491253"/>
    <lineage>
        <taxon>Eukaryota</taxon>
        <taxon>Fungi</taxon>
        <taxon>Dikarya</taxon>
        <taxon>Ascomycota</taxon>
        <taxon>Pezizomycotina</taxon>
        <taxon>Sordariomycetes</taxon>
        <taxon>Hypocreomycetidae</taxon>
        <taxon>Hypocreales</taxon>
        <taxon>Hypocreaceae</taxon>
        <taxon>Cladobotryum</taxon>
    </lineage>
</organism>
<sequence length="591" mass="67391">MAPYSSLPLRLNPTASSSTSSLNDMQMRNRKLRLLVAAAGPRDTSWAQALVVRLSKNPQIEMRAIVDDVVPRLTQTIIVMQNFSLAPGQGDRADDVEFYRQQAFDLVEWADLLVCVPLDADGIAKMLAGVADTFLGEVLRGWNSQKIVVLVPGMSTHMWSSPLTKRQLSKLHRKWRWVRVLTPILWHYEGSPHPKRVPNWNGFNEVLSIIKNQADLLGLDRDVEFVTGLVPVTEGNGKIRSKLPPEIWTIILEYAGDWELAKAMGVYTTLPMPSPWTLQPKDPTNLVKVYEHELKWTALTSTPAAVCKKLSQAPPNFLDLPALVVKLVIRFGFVEVLAYLEANRPDLFRDFEGTTLSTRASAYYGRTDILEYWRQSKHFRDKHIYDTEAIDGASKNGHVSVLDWWWRRSGLQMRYTETALEQASAKGHLLVLEWWRDAAAQDENIVLRPGRSLLCATQCGQADVLKWWDASRIPVGHGEGIPKMASRWGQVECLETWRQLKGDDKLVFDEEVLVASTVHQYIDVLEWWRKFAHGQLPGMDGRKQLVEFRTCNIEEALEDSIGDQSKVREWWAQNGLNLGLRNEEWLQTRHL</sequence>
<dbReference type="Pfam" id="PF02441">
    <property type="entry name" value="Flavoprotein"/>
    <property type="match status" value="1"/>
</dbReference>
<evidence type="ECO:0000259" key="3">
    <source>
        <dbReference type="Pfam" id="PF02441"/>
    </source>
</evidence>